<protein>
    <submittedName>
        <fullName evidence="2">Ser/Thr protein kinase RdoA (MazF antagonist)</fullName>
    </submittedName>
</protein>
<organism evidence="2 3">
    <name type="scientific">Cuneatibacter caecimuris</name>
    <dbReference type="NCBI Taxonomy" id="1796618"/>
    <lineage>
        <taxon>Bacteria</taxon>
        <taxon>Bacillati</taxon>
        <taxon>Bacillota</taxon>
        <taxon>Clostridia</taxon>
        <taxon>Lachnospirales</taxon>
        <taxon>Lachnospiraceae</taxon>
        <taxon>Cuneatibacter</taxon>
    </lineage>
</organism>
<dbReference type="GO" id="GO:0016301">
    <property type="term" value="F:kinase activity"/>
    <property type="evidence" value="ECO:0007669"/>
    <property type="project" value="UniProtKB-KW"/>
</dbReference>
<sequence>MRKNEYDKNEVYITELKTLIQREYGLSATSIVPAKRGYYGETWRVDTGGGRYFLKLDDSPEHQTKYRDSLAVVDYLCASGIDFVGTVVKTKAGELYSTFGSAVLAIFEWINGENHETDETKIPEYEMLCKVYAVSKPGFHIPQAVFSAEIASDFFSRWEQLKAQAANVEAQKVCLLLEQKSDLLRHYAERLQNFAKCCEKEQSNFYFTHGDAGGNLLVGEQAYYIPDWDEVMYAPPERDAWVMCCHQWAADLFNKTLRENKVDYELRPHRLAFYCYHMFFYYLVEFLKGFTKGGLQKEMEDYFDSWIMERMEYAETIS</sequence>
<dbReference type="Gene3D" id="3.30.200.20">
    <property type="entry name" value="Phosphorylase Kinase, domain 1"/>
    <property type="match status" value="1"/>
</dbReference>
<dbReference type="InterPro" id="IPR011009">
    <property type="entry name" value="Kinase-like_dom_sf"/>
</dbReference>
<reference evidence="2 3" key="1">
    <citation type="submission" date="2019-02" db="EMBL/GenBank/DDBJ databases">
        <title>Genomic Encyclopedia of Type Strains, Phase IV (KMG-IV): sequencing the most valuable type-strain genomes for metagenomic binning, comparative biology and taxonomic classification.</title>
        <authorList>
            <person name="Goeker M."/>
        </authorList>
    </citation>
    <scope>NUCLEOTIDE SEQUENCE [LARGE SCALE GENOMIC DNA]</scope>
    <source>
        <strain evidence="2 3">DSM 29486</strain>
    </source>
</reference>
<evidence type="ECO:0000313" key="3">
    <source>
        <dbReference type="Proteomes" id="UP000292927"/>
    </source>
</evidence>
<dbReference type="Gene3D" id="1.10.510.10">
    <property type="entry name" value="Transferase(Phosphotransferase) domain 1"/>
    <property type="match status" value="1"/>
</dbReference>
<dbReference type="EMBL" id="SGXF01000002">
    <property type="protein sequence ID" value="RZT01036.1"/>
    <property type="molecule type" value="Genomic_DNA"/>
</dbReference>
<keyword evidence="2" id="KW-0808">Transferase</keyword>
<evidence type="ECO:0000313" key="2">
    <source>
        <dbReference type="EMBL" id="RZT01036.1"/>
    </source>
</evidence>
<dbReference type="InterPro" id="IPR002575">
    <property type="entry name" value="Aminoglycoside_PTrfase"/>
</dbReference>
<feature type="domain" description="Aminoglycoside phosphotransferase" evidence="1">
    <location>
        <begin position="31"/>
        <end position="271"/>
    </location>
</feature>
<accession>A0A4Q7PK32</accession>
<keyword evidence="3" id="KW-1185">Reference proteome</keyword>
<dbReference type="RefSeq" id="WP_130434569.1">
    <property type="nucleotide sequence ID" value="NZ_SGXF01000002.1"/>
</dbReference>
<dbReference type="AlphaFoldDB" id="A0A4Q7PK32"/>
<keyword evidence="2" id="KW-0418">Kinase</keyword>
<comment type="caution">
    <text evidence="2">The sequence shown here is derived from an EMBL/GenBank/DDBJ whole genome shotgun (WGS) entry which is preliminary data.</text>
</comment>
<proteinExistence type="predicted"/>
<dbReference type="Pfam" id="PF01636">
    <property type="entry name" value="APH"/>
    <property type="match status" value="1"/>
</dbReference>
<gene>
    <name evidence="2" type="ORF">EV209_1474</name>
</gene>
<dbReference type="SUPFAM" id="SSF56112">
    <property type="entry name" value="Protein kinase-like (PK-like)"/>
    <property type="match status" value="1"/>
</dbReference>
<dbReference type="Proteomes" id="UP000292927">
    <property type="component" value="Unassembled WGS sequence"/>
</dbReference>
<name>A0A4Q7PK32_9FIRM</name>
<evidence type="ECO:0000259" key="1">
    <source>
        <dbReference type="Pfam" id="PF01636"/>
    </source>
</evidence>
<dbReference type="OrthoDB" id="1645186at2"/>